<accession>A0A668ATD7</accession>
<dbReference type="GO" id="GO:0007219">
    <property type="term" value="P:Notch signaling pathway"/>
    <property type="evidence" value="ECO:0007669"/>
    <property type="project" value="InterPro"/>
</dbReference>
<evidence type="ECO:0000256" key="8">
    <source>
        <dbReference type="PROSITE-ProRule" id="PRU00175"/>
    </source>
</evidence>
<evidence type="ECO:0000256" key="3">
    <source>
        <dbReference type="ARBA" id="ARBA00009413"/>
    </source>
</evidence>
<evidence type="ECO:0000256" key="5">
    <source>
        <dbReference type="ARBA" id="ARBA00022723"/>
    </source>
</evidence>
<evidence type="ECO:0000259" key="10">
    <source>
        <dbReference type="PROSITE" id="PS50089"/>
    </source>
</evidence>
<dbReference type="AlphaFoldDB" id="A0A668ATD7"/>
<name>A0A668ATD7_9TELE</name>
<keyword evidence="5 9" id="KW-0479">Metal-binding</keyword>
<dbReference type="Ensembl" id="ENSMMDT00005049883.1">
    <property type="protein sequence ID" value="ENSMMDP00005048926.1"/>
    <property type="gene ID" value="ENSMMDG00005022252.1"/>
</dbReference>
<comment type="catalytic activity">
    <reaction evidence="1 9">
        <text>S-ubiquitinyl-[E2 ubiquitin-conjugating enzyme]-L-cysteine + [acceptor protein]-L-lysine = [E2 ubiquitin-conjugating enzyme]-L-cysteine + N(6)-ubiquitinyl-[acceptor protein]-L-lysine.</text>
        <dbReference type="EC" id="2.3.2.27"/>
    </reaction>
</comment>
<organism evidence="11 12">
    <name type="scientific">Myripristis murdjan</name>
    <name type="common">pinecone soldierfish</name>
    <dbReference type="NCBI Taxonomy" id="586833"/>
    <lineage>
        <taxon>Eukaryota</taxon>
        <taxon>Metazoa</taxon>
        <taxon>Chordata</taxon>
        <taxon>Craniata</taxon>
        <taxon>Vertebrata</taxon>
        <taxon>Euteleostomi</taxon>
        <taxon>Actinopterygii</taxon>
        <taxon>Neopterygii</taxon>
        <taxon>Teleostei</taxon>
        <taxon>Neoteleostei</taxon>
        <taxon>Acanthomorphata</taxon>
        <taxon>Holocentriformes</taxon>
        <taxon>Holocentridae</taxon>
        <taxon>Myripristis</taxon>
    </lineage>
</organism>
<keyword evidence="4 9" id="KW-0808">Transferase</keyword>
<evidence type="ECO:0000256" key="7">
    <source>
        <dbReference type="ARBA" id="ARBA00022833"/>
    </source>
</evidence>
<evidence type="ECO:0000256" key="2">
    <source>
        <dbReference type="ARBA" id="ARBA00004906"/>
    </source>
</evidence>
<dbReference type="CDD" id="cd09633">
    <property type="entry name" value="Deltex_C"/>
    <property type="match status" value="1"/>
</dbReference>
<proteinExistence type="inferred from homology"/>
<sequence length="234" mass="25678">MADVNVSFVAKQGAGGDPDSAFNEFTNLVQTCLGNSSGTTIPLRHADPDEDTCSICMDTFTNKKKIKCSHEFCEECLTQLVNSMGPICPLCKTVFGKMEGDQPDGTMSWIAHRHPLPGFPDCGSIVITYNIPSGTQMVNAKHPNPGQPHIGVIRAAYLPDNREGREVLQLLRRAFDQKLIFTVGTSRNTGGSDQVIWNDIEHKTYTYGGPLKFGYPDPGYLGRVREKLKAKGIE</sequence>
<reference evidence="11" key="2">
    <citation type="submission" date="2025-08" db="UniProtKB">
        <authorList>
            <consortium name="Ensembl"/>
        </authorList>
    </citation>
    <scope>IDENTIFICATION</scope>
</reference>
<evidence type="ECO:0000256" key="1">
    <source>
        <dbReference type="ARBA" id="ARBA00000900"/>
    </source>
</evidence>
<dbReference type="InterPro" id="IPR017907">
    <property type="entry name" value="Znf_RING_CS"/>
</dbReference>
<dbReference type="InterPro" id="IPR039398">
    <property type="entry name" value="Deltex_fam"/>
</dbReference>
<evidence type="ECO:0000256" key="6">
    <source>
        <dbReference type="ARBA" id="ARBA00022771"/>
    </source>
</evidence>
<dbReference type="SUPFAM" id="SSF57850">
    <property type="entry name" value="RING/U-box"/>
    <property type="match status" value="1"/>
</dbReference>
<dbReference type="PROSITE" id="PS50089">
    <property type="entry name" value="ZF_RING_2"/>
    <property type="match status" value="1"/>
</dbReference>
<dbReference type="Proteomes" id="UP000472263">
    <property type="component" value="Chromosome 5"/>
</dbReference>
<evidence type="ECO:0000313" key="12">
    <source>
        <dbReference type="Proteomes" id="UP000472263"/>
    </source>
</evidence>
<dbReference type="InterPro" id="IPR013083">
    <property type="entry name" value="Znf_RING/FYVE/PHD"/>
</dbReference>
<dbReference type="Gene3D" id="3.30.390.130">
    <property type="match status" value="1"/>
</dbReference>
<dbReference type="PROSITE" id="PS00518">
    <property type="entry name" value="ZF_RING_1"/>
    <property type="match status" value="1"/>
</dbReference>
<keyword evidence="6 8" id="KW-0863">Zinc-finger</keyword>
<dbReference type="PANTHER" id="PTHR12622">
    <property type="entry name" value="DELTEX-RELATED"/>
    <property type="match status" value="1"/>
</dbReference>
<dbReference type="Pfam" id="PF00097">
    <property type="entry name" value="zf-C3HC4"/>
    <property type="match status" value="1"/>
</dbReference>
<dbReference type="GO" id="GO:0061630">
    <property type="term" value="F:ubiquitin protein ligase activity"/>
    <property type="evidence" value="ECO:0007669"/>
    <property type="project" value="UniProtKB-UniRule"/>
</dbReference>
<comment type="pathway">
    <text evidence="2 9">Protein modification; protein ubiquitination.</text>
</comment>
<keyword evidence="7 9" id="KW-0862">Zinc</keyword>
<evidence type="ECO:0000256" key="9">
    <source>
        <dbReference type="RuleBase" id="RU367105"/>
    </source>
</evidence>
<reference evidence="11" key="1">
    <citation type="submission" date="2019-06" db="EMBL/GenBank/DDBJ databases">
        <authorList>
            <consortium name="Wellcome Sanger Institute Data Sharing"/>
        </authorList>
    </citation>
    <scope>NUCLEOTIDE SEQUENCE [LARGE SCALE GENOMIC DNA]</scope>
</reference>
<dbReference type="GO" id="GO:0008270">
    <property type="term" value="F:zinc ion binding"/>
    <property type="evidence" value="ECO:0007669"/>
    <property type="project" value="UniProtKB-KW"/>
</dbReference>
<evidence type="ECO:0000313" key="11">
    <source>
        <dbReference type="Ensembl" id="ENSMMDP00005048926.1"/>
    </source>
</evidence>
<reference evidence="11" key="3">
    <citation type="submission" date="2025-09" db="UniProtKB">
        <authorList>
            <consortium name="Ensembl"/>
        </authorList>
    </citation>
    <scope>IDENTIFICATION</scope>
</reference>
<dbReference type="InterPro" id="IPR039396">
    <property type="entry name" value="Deltex_C"/>
</dbReference>
<dbReference type="EC" id="2.3.2.27" evidence="9"/>
<dbReference type="Gene3D" id="3.30.40.10">
    <property type="entry name" value="Zinc/RING finger domain, C3HC4 (zinc finger)"/>
    <property type="match status" value="1"/>
</dbReference>
<evidence type="ECO:0000256" key="4">
    <source>
        <dbReference type="ARBA" id="ARBA00022679"/>
    </source>
</evidence>
<keyword evidence="12" id="KW-1185">Reference proteome</keyword>
<protein>
    <recommendedName>
        <fullName evidence="9">E3 ubiquitin-protein ligase</fullName>
        <ecNumber evidence="9">2.3.2.27</ecNumber>
    </recommendedName>
</protein>
<dbReference type="GeneTree" id="ENSGT00940000154578"/>
<feature type="domain" description="RING-type" evidence="10">
    <location>
        <begin position="53"/>
        <end position="92"/>
    </location>
</feature>
<dbReference type="SMART" id="SM00184">
    <property type="entry name" value="RING"/>
    <property type="match status" value="1"/>
</dbReference>
<dbReference type="Pfam" id="PF18102">
    <property type="entry name" value="DTC"/>
    <property type="match status" value="1"/>
</dbReference>
<dbReference type="InterPro" id="IPR018957">
    <property type="entry name" value="Znf_C3HC4_RING-type"/>
</dbReference>
<dbReference type="GO" id="GO:0016567">
    <property type="term" value="P:protein ubiquitination"/>
    <property type="evidence" value="ECO:0007669"/>
    <property type="project" value="UniProtKB-UniRule"/>
</dbReference>
<dbReference type="UniPathway" id="UPA00143"/>
<dbReference type="InterPro" id="IPR001841">
    <property type="entry name" value="Znf_RING"/>
</dbReference>
<dbReference type="GO" id="GO:0005737">
    <property type="term" value="C:cytoplasm"/>
    <property type="evidence" value="ECO:0007669"/>
    <property type="project" value="UniProtKB-SubCell"/>
</dbReference>
<comment type="similarity">
    <text evidence="3 9">Belongs to the Deltex family.</text>
</comment>
<comment type="subcellular location">
    <subcellularLocation>
        <location evidence="9">Cytoplasm</location>
    </subcellularLocation>
</comment>
<dbReference type="InterPro" id="IPR039399">
    <property type="entry name" value="Deltex_C_sf"/>
</dbReference>
<keyword evidence="9" id="KW-0963">Cytoplasm</keyword>